<protein>
    <submittedName>
        <fullName evidence="1">Uncharacterized protein</fullName>
    </submittedName>
</protein>
<gene>
    <name evidence="1" type="ORF">RB653_007196</name>
</gene>
<dbReference type="EMBL" id="JAVFKY010000005">
    <property type="protein sequence ID" value="KAK5576058.1"/>
    <property type="molecule type" value="Genomic_DNA"/>
</dbReference>
<accession>A0AAN7TV08</accession>
<proteinExistence type="predicted"/>
<organism evidence="1 2">
    <name type="scientific">Dictyostelium firmibasis</name>
    <dbReference type="NCBI Taxonomy" id="79012"/>
    <lineage>
        <taxon>Eukaryota</taxon>
        <taxon>Amoebozoa</taxon>
        <taxon>Evosea</taxon>
        <taxon>Eumycetozoa</taxon>
        <taxon>Dictyostelia</taxon>
        <taxon>Dictyosteliales</taxon>
        <taxon>Dictyosteliaceae</taxon>
        <taxon>Dictyostelium</taxon>
    </lineage>
</organism>
<evidence type="ECO:0000313" key="1">
    <source>
        <dbReference type="EMBL" id="KAK5576058.1"/>
    </source>
</evidence>
<reference evidence="1 2" key="1">
    <citation type="submission" date="2023-11" db="EMBL/GenBank/DDBJ databases">
        <title>Dfirmibasis_genome.</title>
        <authorList>
            <person name="Edelbroek B."/>
            <person name="Kjellin J."/>
            <person name="Jerlstrom-Hultqvist J."/>
            <person name="Soderbom F."/>
        </authorList>
    </citation>
    <scope>NUCLEOTIDE SEQUENCE [LARGE SCALE GENOMIC DNA]</scope>
    <source>
        <strain evidence="1 2">TNS-C-14</strain>
    </source>
</reference>
<comment type="caution">
    <text evidence="1">The sequence shown here is derived from an EMBL/GenBank/DDBJ whole genome shotgun (WGS) entry which is preliminary data.</text>
</comment>
<dbReference type="AlphaFoldDB" id="A0AAN7TV08"/>
<dbReference type="Proteomes" id="UP001344447">
    <property type="component" value="Unassembled WGS sequence"/>
</dbReference>
<sequence length="178" mass="19625">MVIQLTVVGVAAAIGIAAGVVSIGTTVVDKVKGFLPNNEADRKEVKYLSFKDNQPTNGFRLILVNEKTGWNKAVRIYTNPGGSDFQEVKAGDSTGTVCKGNMHLKYDSKRVNFPTGKDYITLNLMKPGALGIYSTVDEIRIYKDKFADYNGTTFVVYWQNDTSGYFNDPKNYVSPADM</sequence>
<name>A0AAN7TV08_9MYCE</name>
<keyword evidence="2" id="KW-1185">Reference proteome</keyword>
<evidence type="ECO:0000313" key="2">
    <source>
        <dbReference type="Proteomes" id="UP001344447"/>
    </source>
</evidence>